<dbReference type="GO" id="GO:0006629">
    <property type="term" value="P:lipid metabolic process"/>
    <property type="evidence" value="ECO:0007669"/>
    <property type="project" value="InterPro"/>
</dbReference>
<dbReference type="InterPro" id="IPR030395">
    <property type="entry name" value="GP_PDE_dom"/>
</dbReference>
<dbReference type="SUPFAM" id="SSF51695">
    <property type="entry name" value="PLC-like phosphodiesterases"/>
    <property type="match status" value="1"/>
</dbReference>
<dbReference type="GO" id="GO:0008081">
    <property type="term" value="F:phosphoric diester hydrolase activity"/>
    <property type="evidence" value="ECO:0007669"/>
    <property type="project" value="InterPro"/>
</dbReference>
<evidence type="ECO:0000259" key="2">
    <source>
        <dbReference type="PROSITE" id="PS51704"/>
    </source>
</evidence>
<name>A0A1F8BKL1_9BACT</name>
<feature type="compositionally biased region" description="Basic and acidic residues" evidence="1">
    <location>
        <begin position="9"/>
        <end position="18"/>
    </location>
</feature>
<protein>
    <recommendedName>
        <fullName evidence="2">GP-PDE domain-containing protein</fullName>
    </recommendedName>
</protein>
<dbReference type="Gene3D" id="3.20.20.190">
    <property type="entry name" value="Phosphatidylinositol (PI) phosphodiesterase"/>
    <property type="match status" value="1"/>
</dbReference>
<dbReference type="Pfam" id="PF03009">
    <property type="entry name" value="GDPD"/>
    <property type="match status" value="1"/>
</dbReference>
<dbReference type="PROSITE" id="PS51704">
    <property type="entry name" value="GP_PDE"/>
    <property type="match status" value="1"/>
</dbReference>
<organism evidence="3 4">
    <name type="scientific">Candidatus Woesebacteria bacterium RIFCSPLOWO2_01_FULL_39_25</name>
    <dbReference type="NCBI Taxonomy" id="1802521"/>
    <lineage>
        <taxon>Bacteria</taxon>
        <taxon>Candidatus Woeseibacteriota</taxon>
    </lineage>
</organism>
<reference evidence="3 4" key="1">
    <citation type="journal article" date="2016" name="Nat. Commun.">
        <title>Thousands of microbial genomes shed light on interconnected biogeochemical processes in an aquifer system.</title>
        <authorList>
            <person name="Anantharaman K."/>
            <person name="Brown C.T."/>
            <person name="Hug L.A."/>
            <person name="Sharon I."/>
            <person name="Castelle C.J."/>
            <person name="Probst A.J."/>
            <person name="Thomas B.C."/>
            <person name="Singh A."/>
            <person name="Wilkins M.J."/>
            <person name="Karaoz U."/>
            <person name="Brodie E.L."/>
            <person name="Williams K.H."/>
            <person name="Hubbard S.S."/>
            <person name="Banfield J.F."/>
        </authorList>
    </citation>
    <scope>NUCLEOTIDE SEQUENCE [LARGE SCALE GENOMIC DNA]</scope>
</reference>
<dbReference type="EMBL" id="MGHH01000008">
    <property type="protein sequence ID" value="OGM64621.1"/>
    <property type="molecule type" value="Genomic_DNA"/>
</dbReference>
<feature type="region of interest" description="Disordered" evidence="1">
    <location>
        <begin position="1"/>
        <end position="23"/>
    </location>
</feature>
<evidence type="ECO:0000313" key="4">
    <source>
        <dbReference type="Proteomes" id="UP000176725"/>
    </source>
</evidence>
<accession>A0A1F8BKL1</accession>
<evidence type="ECO:0000256" key="1">
    <source>
        <dbReference type="SAM" id="MobiDB-lite"/>
    </source>
</evidence>
<dbReference type="PANTHER" id="PTHR46211:SF14">
    <property type="entry name" value="GLYCEROPHOSPHODIESTER PHOSPHODIESTERASE"/>
    <property type="match status" value="1"/>
</dbReference>
<gene>
    <name evidence="3" type="ORF">A2893_06365</name>
</gene>
<dbReference type="Proteomes" id="UP000176725">
    <property type="component" value="Unassembled WGS sequence"/>
</dbReference>
<dbReference type="AlphaFoldDB" id="A0A1F8BKL1"/>
<dbReference type="InterPro" id="IPR017946">
    <property type="entry name" value="PLC-like_Pdiesterase_TIM-brl"/>
</dbReference>
<feature type="domain" description="GP-PDE" evidence="2">
    <location>
        <begin position="62"/>
        <end position="338"/>
    </location>
</feature>
<dbReference type="STRING" id="1802521.A2893_06365"/>
<dbReference type="PANTHER" id="PTHR46211">
    <property type="entry name" value="GLYCEROPHOSPHORYL DIESTER PHOSPHODIESTERASE"/>
    <property type="match status" value="1"/>
</dbReference>
<evidence type="ECO:0000313" key="3">
    <source>
        <dbReference type="EMBL" id="OGM64621.1"/>
    </source>
</evidence>
<proteinExistence type="predicted"/>
<sequence length="435" mass="48642">MSDQPEQNEVDKTIRTKEGSQGTTQALKDLASVILSKTNTYTPEEVNYLAHSQEFGKKVDKVQNIAHKSGGGEAPEGTILAMEKALENGADWLDIDLRITKGKSDSEIGTIIISHSPRAEDIDPSSDVKGTIPELTLEQIKKLDAGHNFTKDYKNFPYRGEGLDIPTVEEALAKFPNIRFTMHLLGANEGIEDELVRVIEKYNAYDRVFIAGFSEEPLIKVKELSGGRIKRSAGARETIEFMAAVKRGETPSSVDFDFFTPGGEEAQSRILYEEYGAKLMEIARQKKLPDIDYIVACKKLGVPVYIWNVNDSEEMMLLVALGVEGIYTDYPSRLNELKLQYKGGKADVYIIDGVNKKLIAGVAAKRLDWENRMPTPDDIVAEVREMEFFLNRGGKEATRIGRQLNDFVYDSIRKDNPLIDPRLEEVVSSALLELK</sequence>
<comment type="caution">
    <text evidence="3">The sequence shown here is derived from an EMBL/GenBank/DDBJ whole genome shotgun (WGS) entry which is preliminary data.</text>
</comment>